<dbReference type="EMBL" id="KN833377">
    <property type="protein sequence ID" value="KIM71264.1"/>
    <property type="molecule type" value="Genomic_DNA"/>
</dbReference>
<gene>
    <name evidence="2" type="ORF">PILCRDRAFT_805251</name>
</gene>
<dbReference type="GO" id="GO:0016320">
    <property type="term" value="P:endoplasmic reticulum membrane fusion"/>
    <property type="evidence" value="ECO:0007669"/>
    <property type="project" value="TreeGrafter"/>
</dbReference>
<dbReference type="Proteomes" id="UP000054166">
    <property type="component" value="Unassembled WGS sequence"/>
</dbReference>
<keyword evidence="3" id="KW-1185">Reference proteome</keyword>
<name>A0A0C3ET42_PILCF</name>
<feature type="non-terminal residue" evidence="2">
    <location>
        <position position="1"/>
    </location>
</feature>
<dbReference type="InterPro" id="IPR008803">
    <property type="entry name" value="RHD3/Sey1"/>
</dbReference>
<sequence>LLHKILAALRFEEDQVQSNKDLDLPTQQELLAQFRCDVIAVKNVGEGVRTVRREVEGGRVVDGLGASMRGWKGIALERYDRDASRYHQGAYKHKRQDFLTTIDSLLSPLFLSSRTSTNHVSSNSRKRCRMEEYTFVEIVRLARGRCEGRFREGAEEAVVVKADGVEEGGVEWSWEEEMGLRDETKKMVNRIERWFGVGANLVMLLYGLQRNFKKQIAEPVELALNKASPDMWNQVLATFKKTLDKAENTYLTKAKSFDCTEEENATSIATLRKRA</sequence>
<dbReference type="GO" id="GO:0005783">
    <property type="term" value="C:endoplasmic reticulum"/>
    <property type="evidence" value="ECO:0007669"/>
    <property type="project" value="TreeGrafter"/>
</dbReference>
<proteinExistence type="predicted"/>
<dbReference type="InterPro" id="IPR046758">
    <property type="entry name" value="Sey1/RHD3-like_3HB"/>
</dbReference>
<dbReference type="InParanoid" id="A0A0C3ET42"/>
<evidence type="ECO:0000313" key="3">
    <source>
        <dbReference type="Proteomes" id="UP000054166"/>
    </source>
</evidence>
<dbReference type="STRING" id="765440.A0A0C3ET42"/>
<dbReference type="OrthoDB" id="1597724at2759"/>
<organism evidence="2 3">
    <name type="scientific">Piloderma croceum (strain F 1598)</name>
    <dbReference type="NCBI Taxonomy" id="765440"/>
    <lineage>
        <taxon>Eukaryota</taxon>
        <taxon>Fungi</taxon>
        <taxon>Dikarya</taxon>
        <taxon>Basidiomycota</taxon>
        <taxon>Agaricomycotina</taxon>
        <taxon>Agaricomycetes</taxon>
        <taxon>Agaricomycetidae</taxon>
        <taxon>Atheliales</taxon>
        <taxon>Atheliaceae</taxon>
        <taxon>Piloderma</taxon>
    </lineage>
</organism>
<evidence type="ECO:0000313" key="2">
    <source>
        <dbReference type="EMBL" id="KIM71264.1"/>
    </source>
</evidence>
<dbReference type="GO" id="GO:0003924">
    <property type="term" value="F:GTPase activity"/>
    <property type="evidence" value="ECO:0007669"/>
    <property type="project" value="TreeGrafter"/>
</dbReference>
<protein>
    <recommendedName>
        <fullName evidence="1">Sey1/RHD3-like three-helix bundle domain-containing protein</fullName>
    </recommendedName>
</protein>
<accession>A0A0C3ET42</accession>
<dbReference type="HOGENOM" id="CLU_1012356_0_0_1"/>
<dbReference type="Pfam" id="PF20428">
    <property type="entry name" value="Sey1_3HB"/>
    <property type="match status" value="1"/>
</dbReference>
<reference evidence="2 3" key="1">
    <citation type="submission" date="2014-04" db="EMBL/GenBank/DDBJ databases">
        <authorList>
            <consortium name="DOE Joint Genome Institute"/>
            <person name="Kuo A."/>
            <person name="Tarkka M."/>
            <person name="Buscot F."/>
            <person name="Kohler A."/>
            <person name="Nagy L.G."/>
            <person name="Floudas D."/>
            <person name="Copeland A."/>
            <person name="Barry K.W."/>
            <person name="Cichocki N."/>
            <person name="Veneault-Fourrey C."/>
            <person name="LaButti K."/>
            <person name="Lindquist E.A."/>
            <person name="Lipzen A."/>
            <person name="Lundell T."/>
            <person name="Morin E."/>
            <person name="Murat C."/>
            <person name="Sun H."/>
            <person name="Tunlid A."/>
            <person name="Henrissat B."/>
            <person name="Grigoriev I.V."/>
            <person name="Hibbett D.S."/>
            <person name="Martin F."/>
            <person name="Nordberg H.P."/>
            <person name="Cantor M.N."/>
            <person name="Hua S.X."/>
        </authorList>
    </citation>
    <scope>NUCLEOTIDE SEQUENCE [LARGE SCALE GENOMIC DNA]</scope>
    <source>
        <strain evidence="2 3">F 1598</strain>
    </source>
</reference>
<evidence type="ECO:0000259" key="1">
    <source>
        <dbReference type="Pfam" id="PF20428"/>
    </source>
</evidence>
<dbReference type="PANTHER" id="PTHR45923">
    <property type="entry name" value="PROTEIN SEY1"/>
    <property type="match status" value="1"/>
</dbReference>
<feature type="domain" description="Sey1/RHD3-like three-helix bundle" evidence="1">
    <location>
        <begin position="63"/>
        <end position="275"/>
    </location>
</feature>
<dbReference type="AlphaFoldDB" id="A0A0C3ET42"/>
<dbReference type="PANTHER" id="PTHR45923:SF2">
    <property type="entry name" value="PROTEIN SEY1"/>
    <property type="match status" value="1"/>
</dbReference>
<reference evidence="3" key="2">
    <citation type="submission" date="2015-01" db="EMBL/GenBank/DDBJ databases">
        <title>Evolutionary Origins and Diversification of the Mycorrhizal Mutualists.</title>
        <authorList>
            <consortium name="DOE Joint Genome Institute"/>
            <consortium name="Mycorrhizal Genomics Consortium"/>
            <person name="Kohler A."/>
            <person name="Kuo A."/>
            <person name="Nagy L.G."/>
            <person name="Floudas D."/>
            <person name="Copeland A."/>
            <person name="Barry K.W."/>
            <person name="Cichocki N."/>
            <person name="Veneault-Fourrey C."/>
            <person name="LaButti K."/>
            <person name="Lindquist E.A."/>
            <person name="Lipzen A."/>
            <person name="Lundell T."/>
            <person name="Morin E."/>
            <person name="Murat C."/>
            <person name="Riley R."/>
            <person name="Ohm R."/>
            <person name="Sun H."/>
            <person name="Tunlid A."/>
            <person name="Henrissat B."/>
            <person name="Grigoriev I.V."/>
            <person name="Hibbett D.S."/>
            <person name="Martin F."/>
        </authorList>
    </citation>
    <scope>NUCLEOTIDE SEQUENCE [LARGE SCALE GENOMIC DNA]</scope>
    <source>
        <strain evidence="3">F 1598</strain>
    </source>
</reference>